<evidence type="ECO:0000313" key="1">
    <source>
        <dbReference type="EMBL" id="MFC0582111.1"/>
    </source>
</evidence>
<sequence>MKKPNAKNFMQDQLGKFAGKQAFDQDGRPKPGLEKAILNAIEVQRPLVLANLRRLRRKHPEWTAEELAQKLGRDYMNTVTAGGAAVGATAIMPGVGTAAALALSAGITVGFLEATALYVQSIAELHGVTTEDKERAQTLIMAVLLGEDGKNLITQLAAQSGSMPTGPTLSLLPFMSQKSFSGAIADKIKRTFFKKVLLRQGSSFFGRALPFGVGAVIGGVGNHILAKNNIKNTAELFGALPATMPGELVQDIKKLPKKRSEYMKKDPSGS</sequence>
<dbReference type="EMBL" id="JBHLUB010000029">
    <property type="protein sequence ID" value="MFC0582111.1"/>
    <property type="molecule type" value="Genomic_DNA"/>
</dbReference>
<evidence type="ECO:0008006" key="3">
    <source>
        <dbReference type="Google" id="ProtNLM"/>
    </source>
</evidence>
<comment type="caution">
    <text evidence="1">The sequence shown here is derived from an EMBL/GenBank/DDBJ whole genome shotgun (WGS) entry which is preliminary data.</text>
</comment>
<name>A0ABV6PBY4_9MICC</name>
<organism evidence="1 2">
    <name type="scientific">Micrococcoides hystricis</name>
    <dbReference type="NCBI Taxonomy" id="1572761"/>
    <lineage>
        <taxon>Bacteria</taxon>
        <taxon>Bacillati</taxon>
        <taxon>Actinomycetota</taxon>
        <taxon>Actinomycetes</taxon>
        <taxon>Micrococcales</taxon>
        <taxon>Micrococcaceae</taxon>
        <taxon>Micrococcoides</taxon>
    </lineage>
</organism>
<dbReference type="Proteomes" id="UP001589862">
    <property type="component" value="Unassembled WGS sequence"/>
</dbReference>
<evidence type="ECO:0000313" key="2">
    <source>
        <dbReference type="Proteomes" id="UP001589862"/>
    </source>
</evidence>
<accession>A0ABV6PBY4</accession>
<protein>
    <recommendedName>
        <fullName evidence="3">Di-and tripeptidase</fullName>
    </recommendedName>
</protein>
<proteinExistence type="predicted"/>
<keyword evidence="2" id="KW-1185">Reference proteome</keyword>
<gene>
    <name evidence="1" type="ORF">ACFFFR_06900</name>
</gene>
<dbReference type="RefSeq" id="WP_377459040.1">
    <property type="nucleotide sequence ID" value="NZ_JBHLUB010000029.1"/>
</dbReference>
<reference evidence="1 2" key="1">
    <citation type="submission" date="2024-09" db="EMBL/GenBank/DDBJ databases">
        <authorList>
            <person name="Sun Q."/>
            <person name="Mori K."/>
        </authorList>
    </citation>
    <scope>NUCLEOTIDE SEQUENCE [LARGE SCALE GENOMIC DNA]</scope>
    <source>
        <strain evidence="1 2">NCAIM B.02604</strain>
    </source>
</reference>